<protein>
    <recommendedName>
        <fullName evidence="4">PDZ domain-containing protein</fullName>
    </recommendedName>
</protein>
<reference evidence="2 3" key="1">
    <citation type="submission" date="2024-10" db="EMBL/GenBank/DDBJ databases">
        <title>Updated reference genomes for cyclostephanoid diatoms.</title>
        <authorList>
            <person name="Roberts W.R."/>
            <person name="Alverson A.J."/>
        </authorList>
    </citation>
    <scope>NUCLEOTIDE SEQUENCE [LARGE SCALE GENOMIC DNA]</scope>
    <source>
        <strain evidence="2 3">AJA228-03</strain>
    </source>
</reference>
<dbReference type="Gene3D" id="2.30.42.10">
    <property type="match status" value="1"/>
</dbReference>
<organism evidence="2 3">
    <name type="scientific">Cyclostephanos tholiformis</name>
    <dbReference type="NCBI Taxonomy" id="382380"/>
    <lineage>
        <taxon>Eukaryota</taxon>
        <taxon>Sar</taxon>
        <taxon>Stramenopiles</taxon>
        <taxon>Ochrophyta</taxon>
        <taxon>Bacillariophyta</taxon>
        <taxon>Coscinodiscophyceae</taxon>
        <taxon>Thalassiosirophycidae</taxon>
        <taxon>Stephanodiscales</taxon>
        <taxon>Stephanodiscaceae</taxon>
        <taxon>Cyclostephanos</taxon>
    </lineage>
</organism>
<dbReference type="AlphaFoldDB" id="A0ABD3SEH4"/>
<comment type="caution">
    <text evidence="2">The sequence shown here is derived from an EMBL/GenBank/DDBJ whole genome shotgun (WGS) entry which is preliminary data.</text>
</comment>
<evidence type="ECO:0000256" key="1">
    <source>
        <dbReference type="SAM" id="MobiDB-lite"/>
    </source>
</evidence>
<feature type="compositionally biased region" description="Low complexity" evidence="1">
    <location>
        <begin position="70"/>
        <end position="100"/>
    </location>
</feature>
<name>A0ABD3SEH4_9STRA</name>
<keyword evidence="3" id="KW-1185">Reference proteome</keyword>
<dbReference type="InterPro" id="IPR036034">
    <property type="entry name" value="PDZ_sf"/>
</dbReference>
<dbReference type="EMBL" id="JALLPB020000055">
    <property type="protein sequence ID" value="KAL3822775.1"/>
    <property type="molecule type" value="Genomic_DNA"/>
</dbReference>
<feature type="region of interest" description="Disordered" evidence="1">
    <location>
        <begin position="17"/>
        <end position="56"/>
    </location>
</feature>
<proteinExistence type="predicted"/>
<feature type="region of interest" description="Disordered" evidence="1">
    <location>
        <begin position="70"/>
        <end position="108"/>
    </location>
</feature>
<evidence type="ECO:0000313" key="3">
    <source>
        <dbReference type="Proteomes" id="UP001530377"/>
    </source>
</evidence>
<gene>
    <name evidence="2" type="ORF">ACHAXA_009649</name>
</gene>
<dbReference type="PANTHER" id="PTHR38909:SF1">
    <property type="entry name" value="G PROTEIN GAMMA DOMAIN-CONTAINING PROTEIN"/>
    <property type="match status" value="1"/>
</dbReference>
<dbReference type="PANTHER" id="PTHR38909">
    <property type="entry name" value="G PROTEIN GAMMA DOMAIN-CONTAINING PROTEIN"/>
    <property type="match status" value="1"/>
</dbReference>
<accession>A0ABD3SEH4</accession>
<dbReference type="Proteomes" id="UP001530377">
    <property type="component" value="Unassembled WGS sequence"/>
</dbReference>
<sequence>MPYLLGLLNCFSSKRSNKKRPIDNVEGNNRSGNGAPARKHSLAASPMSLSSTTTPTRTICSDIVTRASSSETSKVSSSRVTRATSETLSSSLSSNLAPSSKRGILNDDNSIPTIDSDYNNVHSGNFSLSDAGGTVFSGSQQQSLSNFTQTAWPMAPMSPFGTSASVAGDSVEQRQYNDYYGKVNNGWSSSHLIQSPQSKRDEMLEIYAPPGLLGVVIDTPGGGSPVVHAIKDTCPIRKKIYVGDKLVAVDDIDVRRMNAIDVSRLISKKSGQAKRKLTVIRSARGRDGIY</sequence>
<evidence type="ECO:0008006" key="4">
    <source>
        <dbReference type="Google" id="ProtNLM"/>
    </source>
</evidence>
<evidence type="ECO:0000313" key="2">
    <source>
        <dbReference type="EMBL" id="KAL3822775.1"/>
    </source>
</evidence>
<feature type="compositionally biased region" description="Low complexity" evidence="1">
    <location>
        <begin position="42"/>
        <end position="56"/>
    </location>
</feature>
<dbReference type="SUPFAM" id="SSF50156">
    <property type="entry name" value="PDZ domain-like"/>
    <property type="match status" value="1"/>
</dbReference>